<dbReference type="Gene3D" id="2.130.10.10">
    <property type="entry name" value="YVTN repeat-like/Quinoprotein amine dehydrogenase"/>
    <property type="match status" value="2"/>
</dbReference>
<name>A0AAJ0BH54_9PEZI</name>
<keyword evidence="3" id="KW-1185">Reference proteome</keyword>
<reference evidence="2" key="1">
    <citation type="submission" date="2023-06" db="EMBL/GenBank/DDBJ databases">
        <title>Genome-scale phylogeny and comparative genomics of the fungal order Sordariales.</title>
        <authorList>
            <consortium name="Lawrence Berkeley National Laboratory"/>
            <person name="Hensen N."/>
            <person name="Bonometti L."/>
            <person name="Westerberg I."/>
            <person name="Brannstrom I.O."/>
            <person name="Guillou S."/>
            <person name="Cros-Aarteil S."/>
            <person name="Calhoun S."/>
            <person name="Haridas S."/>
            <person name="Kuo A."/>
            <person name="Mondo S."/>
            <person name="Pangilinan J."/>
            <person name="Riley R."/>
            <person name="Labutti K."/>
            <person name="Andreopoulos B."/>
            <person name="Lipzen A."/>
            <person name="Chen C."/>
            <person name="Yanf M."/>
            <person name="Daum C."/>
            <person name="Ng V."/>
            <person name="Clum A."/>
            <person name="Steindorff A."/>
            <person name="Ohm R."/>
            <person name="Martin F."/>
            <person name="Silar P."/>
            <person name="Natvig D."/>
            <person name="Lalanne C."/>
            <person name="Gautier V."/>
            <person name="Ament-Velasquez S.L."/>
            <person name="Kruys A."/>
            <person name="Hutchinson M.I."/>
            <person name="Powell A.J."/>
            <person name="Barry K."/>
            <person name="Miller A.N."/>
            <person name="Grigoriev I.V."/>
            <person name="Debuchy R."/>
            <person name="Gladieux P."/>
            <person name="Thoren M.H."/>
            <person name="Johannesson H."/>
        </authorList>
    </citation>
    <scope>NUCLEOTIDE SEQUENCE</scope>
    <source>
        <strain evidence="2">PSN4</strain>
    </source>
</reference>
<accession>A0AAJ0BH54</accession>
<dbReference type="InterPro" id="IPR015943">
    <property type="entry name" value="WD40/YVTN_repeat-like_dom_sf"/>
</dbReference>
<proteinExistence type="predicted"/>
<sequence length="1319" mass="147029">MSFYTNVFRGGQWTTETVDIKDIVKANSGSQEPKKQRSPNKAPQLGLLTRTVVESHALNFILPVRLRSPQHNDVAFIGDHDVRIQELGSDGRLREIARKSDFGSRIRNACVVGTFDIREDADGDGGTAQSLKMEDVDPEAGLTDTPNVQFPPQMLLLVMECGDSIFLFLRRGSDGCLEFVASCCPSPRKQLVYPGFHLAIDPSSRYVALACAQDFFVVYELESMENLGQAYAINDSLKPVRSIRPRTVRGVIYQIQFLYPRPGDDRHIILLLIIVRNNRSSMVTYEWNTGDDLSMVLAEEKRGHRMPVENQMPILIIPLTVKSAFIAISPEQVSVCTETLHGPPYFEAVEMQDKPPTRNHHGRGPPLWTAWARPFRLSPYFKTRDCIYLAREDGVVIFIEADSESALDRSTFMDTFDSNISKAFTCLFDQYTDVLMLGSESGPGAIWKVPARQPLELLGTLPNWSPTVDFATTDEFSTWNQPSSSLGNPMKPWGEGKIRKPDRVFATSGNGAKGSITEYRYGLKAEIALDLDYGTEFKQAWLFPAEHLGNNAEHHVVLSMATCSALLLIPEDFSQVQEAKAADATAYDLSAPTLAMEYSDDGLIQVTKEWVVVTGPDKNTRRFRYRDIISSDGEIVVSDAAILDGRVAVSAYSGTDFHIHTFIITPGQDAPTYCGSVSVDGDVTSLSLAPDYTVLAGIWKDGQVFLAKTLLQTVGHCRPQDVQNISQAVLEVAPPSTNGDTGIGAIASIISAWGFVLLGTRSGEVIRMSGTSIIECEKFGVTAAHITCSRMGHTLEPVVLVSCDRNLIHLRRRRACHALFDSTRSNDRWQVWPVDASNLAALPPPVEYGIAVNLSPEKDYVTPVLVVSGTKVLIVEMQHQPGPVNRQLPVGGTPTKVIYSEHLQCLVAAVHREGKPTLAFLDPETGEDLGRPLDKKTNKEVEFISGLGKAGDRIFGLGEWKFVKGSTTWRYILVNTKGGRMIVVSTSKEARDRGPPLIRYWMQFQKKGFDRPVYSAIGFESGLIYCVGQTVYWDAMDLTEKRLVTFKKHELGSPATSLRLSNGKLMALTTRDSLEVIDSYTGPDDAQSAGTQSHIDPQTRNAIHMIEVAGTQPDDPWGSIVLVADRECGVGGLWVPYKTPGRECEVVFSAELPRSIRRFRRGRTRPIWEQAQHKPMYGRLASTLDDAEILGISLDGSMQHFTLLNVDIWRLLRFIQNIALTNEEINPFTHEPVDDYSRYSVEPRKEAREMLMHVDGDMLLRCLERRALERLLSWADHEKRFVELLDGVENGEYTAGLSRREEYYGLAYNILDYFLRPVL</sequence>
<gene>
    <name evidence="2" type="ORF">QBC47DRAFT_196540</name>
</gene>
<protein>
    <submittedName>
        <fullName evidence="2">Mono-functional DNA-alkylating methyl methanesulfonate N-term-domain-containing protein</fullName>
    </submittedName>
</protein>
<evidence type="ECO:0000313" key="3">
    <source>
        <dbReference type="Proteomes" id="UP001239445"/>
    </source>
</evidence>
<dbReference type="PANTHER" id="PTHR10644">
    <property type="entry name" value="DNA REPAIR/RNA PROCESSING CPSF FAMILY"/>
    <property type="match status" value="1"/>
</dbReference>
<dbReference type="Proteomes" id="UP001239445">
    <property type="component" value="Unassembled WGS sequence"/>
</dbReference>
<dbReference type="EMBL" id="MU839833">
    <property type="protein sequence ID" value="KAK1755781.1"/>
    <property type="molecule type" value="Genomic_DNA"/>
</dbReference>
<dbReference type="InterPro" id="IPR050358">
    <property type="entry name" value="RSE1/DDB1/CFT1"/>
</dbReference>
<evidence type="ECO:0000259" key="1">
    <source>
        <dbReference type="Pfam" id="PF10433"/>
    </source>
</evidence>
<evidence type="ECO:0000313" key="2">
    <source>
        <dbReference type="EMBL" id="KAK1755781.1"/>
    </source>
</evidence>
<dbReference type="Pfam" id="PF10433">
    <property type="entry name" value="Beta-prop_RSE1_1st"/>
    <property type="match status" value="1"/>
</dbReference>
<feature type="domain" description="RSE1/DDB1/CPSF1 first beta-propeller" evidence="1">
    <location>
        <begin position="59"/>
        <end position="449"/>
    </location>
</feature>
<comment type="caution">
    <text evidence="2">The sequence shown here is derived from an EMBL/GenBank/DDBJ whole genome shotgun (WGS) entry which is preliminary data.</text>
</comment>
<dbReference type="InterPro" id="IPR018846">
    <property type="entry name" value="Beta-prop_RSE1/DDB1/CPSF1_1st"/>
</dbReference>
<organism evidence="2 3">
    <name type="scientific">Echria macrotheca</name>
    <dbReference type="NCBI Taxonomy" id="438768"/>
    <lineage>
        <taxon>Eukaryota</taxon>
        <taxon>Fungi</taxon>
        <taxon>Dikarya</taxon>
        <taxon>Ascomycota</taxon>
        <taxon>Pezizomycotina</taxon>
        <taxon>Sordariomycetes</taxon>
        <taxon>Sordariomycetidae</taxon>
        <taxon>Sordariales</taxon>
        <taxon>Schizotheciaceae</taxon>
        <taxon>Echria</taxon>
    </lineage>
</organism>